<dbReference type="InterPro" id="IPR023408">
    <property type="entry name" value="MscS_beta-dom_sf"/>
</dbReference>
<feature type="transmembrane region" description="Helical" evidence="5">
    <location>
        <begin position="70"/>
        <end position="103"/>
    </location>
</feature>
<dbReference type="Proteomes" id="UP000037600">
    <property type="component" value="Unassembled WGS sequence"/>
</dbReference>
<protein>
    <recommendedName>
        <fullName evidence="5">Small-conductance mechanosensitive channel</fullName>
    </recommendedName>
</protein>
<dbReference type="InterPro" id="IPR010920">
    <property type="entry name" value="LSM_dom_sf"/>
</dbReference>
<dbReference type="Pfam" id="PF00924">
    <property type="entry name" value="MS_channel_2nd"/>
    <property type="match status" value="1"/>
</dbReference>
<evidence type="ECO:0000256" key="4">
    <source>
        <dbReference type="ARBA" id="ARBA00023136"/>
    </source>
</evidence>
<gene>
    <name evidence="7" type="ORF">XM47_18550</name>
</gene>
<evidence type="ECO:0000313" key="7">
    <source>
        <dbReference type="EMBL" id="KMT63653.1"/>
    </source>
</evidence>
<organism evidence="7 8">
    <name type="scientific">Catenovulum maritimum</name>
    <dbReference type="NCBI Taxonomy" id="1513271"/>
    <lineage>
        <taxon>Bacteria</taxon>
        <taxon>Pseudomonadati</taxon>
        <taxon>Pseudomonadota</taxon>
        <taxon>Gammaproteobacteria</taxon>
        <taxon>Alteromonadales</taxon>
        <taxon>Alteromonadaceae</taxon>
        <taxon>Catenovulum</taxon>
    </lineage>
</organism>
<feature type="transmembrane region" description="Helical" evidence="5">
    <location>
        <begin position="6"/>
        <end position="25"/>
    </location>
</feature>
<dbReference type="EMBL" id="LAZL01000051">
    <property type="protein sequence ID" value="KMT63653.1"/>
    <property type="molecule type" value="Genomic_DNA"/>
</dbReference>
<dbReference type="InterPro" id="IPR006685">
    <property type="entry name" value="MscS_channel_2nd"/>
</dbReference>
<dbReference type="Gene3D" id="2.30.30.60">
    <property type="match status" value="1"/>
</dbReference>
<comment type="similarity">
    <text evidence="5">Belongs to the MscS (TC 1.A.23) family.</text>
</comment>
<feature type="transmembrane region" description="Helical" evidence="5">
    <location>
        <begin position="45"/>
        <end position="64"/>
    </location>
</feature>
<dbReference type="AlphaFoldDB" id="A0A0J8GSG7"/>
<comment type="function">
    <text evidence="5">Mechanosensitive channel that participates in the regulation of osmotic pressure changes within the cell, opening in response to stretch forces in the membrane lipid bilayer, without the need for other proteins. Contributes to normal resistance to hypoosmotic shock. Forms an ion channel of 1.0 nanosiemens conductance with a slight preference for anions.</text>
</comment>
<keyword evidence="5" id="KW-0997">Cell inner membrane</keyword>
<dbReference type="PANTHER" id="PTHR30221">
    <property type="entry name" value="SMALL-CONDUCTANCE MECHANOSENSITIVE CHANNEL"/>
    <property type="match status" value="1"/>
</dbReference>
<keyword evidence="3 5" id="KW-1133">Transmembrane helix</keyword>
<proteinExistence type="inferred from homology"/>
<keyword evidence="5" id="KW-1003">Cell membrane</keyword>
<keyword evidence="2 5" id="KW-0812">Transmembrane</keyword>
<keyword evidence="5" id="KW-0813">Transport</keyword>
<evidence type="ECO:0000256" key="1">
    <source>
        <dbReference type="ARBA" id="ARBA00004370"/>
    </source>
</evidence>
<keyword evidence="4 5" id="KW-0472">Membrane</keyword>
<evidence type="ECO:0000256" key="3">
    <source>
        <dbReference type="ARBA" id="ARBA00022989"/>
    </source>
</evidence>
<accession>A0A0J8GSG7</accession>
<dbReference type="SUPFAM" id="SSF50182">
    <property type="entry name" value="Sm-like ribonucleoproteins"/>
    <property type="match status" value="1"/>
</dbReference>
<dbReference type="STRING" id="1513271.XM47_18550"/>
<keyword evidence="5" id="KW-0407">Ion channel</keyword>
<evidence type="ECO:0000313" key="8">
    <source>
        <dbReference type="Proteomes" id="UP000037600"/>
    </source>
</evidence>
<dbReference type="RefSeq" id="WP_048695949.1">
    <property type="nucleotide sequence ID" value="NZ_KQ130520.1"/>
</dbReference>
<comment type="caution">
    <text evidence="5">Lacks conserved residue(s) required for the propagation of feature annotation.</text>
</comment>
<sequence length="179" mass="19804">MQELLLSIVIFGLTWFAINASETLIAKTGLEKSISEARVSSVKRVCRLVLGLGGLIAFTFMLGIDYSHIFIFLSSALAVLGVAFFAQWSILSNVTASIIVYFFFPYRVGDDVKVVDGENSIQGKIKEISLFHVILSDDSSQIITYPNSMVFQKAVIITASRNAVKTELDENQVKIENEQ</sequence>
<comment type="subunit">
    <text evidence="5">Homoheptamer.</text>
</comment>
<dbReference type="PATRIC" id="fig|1513271.3.peg.3806"/>
<evidence type="ECO:0000259" key="6">
    <source>
        <dbReference type="Pfam" id="PF00924"/>
    </source>
</evidence>
<dbReference type="PANTHER" id="PTHR30221:SF8">
    <property type="entry name" value="SMALL-CONDUCTANCE MECHANOSENSITIVE CHANNEL"/>
    <property type="match status" value="1"/>
</dbReference>
<dbReference type="OrthoDB" id="5705501at2"/>
<comment type="subcellular location">
    <subcellularLocation>
        <location evidence="5">Cell inner membrane</location>
        <topology evidence="5">Multi-pass membrane protein</topology>
    </subcellularLocation>
    <subcellularLocation>
        <location evidence="1">Membrane</location>
    </subcellularLocation>
</comment>
<dbReference type="GO" id="GO:0008381">
    <property type="term" value="F:mechanosensitive monoatomic ion channel activity"/>
    <property type="evidence" value="ECO:0007669"/>
    <property type="project" value="InterPro"/>
</dbReference>
<dbReference type="InterPro" id="IPR045275">
    <property type="entry name" value="MscS_archaea/bacteria_type"/>
</dbReference>
<keyword evidence="5" id="KW-0406">Ion transport</keyword>
<name>A0A0J8GSG7_9ALTE</name>
<reference evidence="7 8" key="1">
    <citation type="submission" date="2015-04" db="EMBL/GenBank/DDBJ databases">
        <title>Draft Genome Sequence of the Novel Agar-Digesting Marine Bacterium Q1.</title>
        <authorList>
            <person name="Li Y."/>
            <person name="Li D."/>
            <person name="Chen G."/>
            <person name="Du Z."/>
        </authorList>
    </citation>
    <scope>NUCLEOTIDE SEQUENCE [LARGE SCALE GENOMIC DNA]</scope>
    <source>
        <strain evidence="7 8">Q1</strain>
    </source>
</reference>
<evidence type="ECO:0000256" key="5">
    <source>
        <dbReference type="RuleBase" id="RU369025"/>
    </source>
</evidence>
<keyword evidence="8" id="KW-1185">Reference proteome</keyword>
<dbReference type="Gene3D" id="1.10.287.1260">
    <property type="match status" value="1"/>
</dbReference>
<dbReference type="GO" id="GO:0005886">
    <property type="term" value="C:plasma membrane"/>
    <property type="evidence" value="ECO:0007669"/>
    <property type="project" value="UniProtKB-SubCell"/>
</dbReference>
<feature type="domain" description="Mechanosensitive ion channel MscS" evidence="6">
    <location>
        <begin position="90"/>
        <end position="155"/>
    </location>
</feature>
<evidence type="ECO:0000256" key="2">
    <source>
        <dbReference type="ARBA" id="ARBA00022692"/>
    </source>
</evidence>
<comment type="caution">
    <text evidence="7">The sequence shown here is derived from an EMBL/GenBank/DDBJ whole genome shotgun (WGS) entry which is preliminary data.</text>
</comment>